<evidence type="ECO:0000256" key="8">
    <source>
        <dbReference type="ARBA" id="ARBA00023157"/>
    </source>
</evidence>
<dbReference type="InterPro" id="IPR017452">
    <property type="entry name" value="GPCR_Rhodpsn_7TM"/>
</dbReference>
<sequence>MFILTDMAENEFSMENFSLFNDNIIHGPNESQFVDDSPVRDSLGIVIPITIIYCLIFVTGVVGNICTCIVISKNKSMHTATNYYLFSLAISDFVLLVSSVPVEMFIIWYKHPYVFGETFCILRGVAAEASANATVLTILVFTIERYVAICHPFLSHTLSKLSRAVKLIIIVWIVSFAYAIPQALQFGVVKIMNVERCVVTRVIIQHSFELSTFLFFFAPMTLITVLYILIGLKLRASTRMKRENGSMQKRIHSTTQSTRRVIKMLVCVVVAFFFCWAPFHAQRLIYIYGTNTNYMALDPMMLKLYTVMTYISGVLYYLSTCINPLLYNIMSRKFRGAFKETLQKIFGISPKNDCPKRTYTMLTRSQREYFYGASSSKQNSSEYSAFNRQEKKMDNHNIESRNSAIHVNLQKILDDNLLYSNQNQKKVIRHPNRSHSTLDFSDNNLYSSHNESELDAYMRELKSRSDLQ</sequence>
<feature type="transmembrane region" description="Helical" evidence="13">
    <location>
        <begin position="261"/>
        <end position="279"/>
    </location>
</feature>
<keyword evidence="5 13" id="KW-1133">Transmembrane helix</keyword>
<keyword evidence="7 13" id="KW-0472">Membrane</keyword>
<dbReference type="PRINTS" id="PR01565">
    <property type="entry name" value="NEUROMEDINUR"/>
</dbReference>
<keyword evidence="6 12" id="KW-0297">G-protein coupled receptor</keyword>
<dbReference type="InterPro" id="IPR005390">
    <property type="entry name" value="NeuromedU_rcpt"/>
</dbReference>
<evidence type="ECO:0000256" key="1">
    <source>
        <dbReference type="ARBA" id="ARBA00004651"/>
    </source>
</evidence>
<keyword evidence="8" id="KW-1015">Disulfide bond</keyword>
<keyword evidence="3" id="KW-1003">Cell membrane</keyword>
<evidence type="ECO:0000256" key="9">
    <source>
        <dbReference type="ARBA" id="ARBA00023170"/>
    </source>
</evidence>
<keyword evidence="11 12" id="KW-0807">Transducer</keyword>
<keyword evidence="4 12" id="KW-0812">Transmembrane</keyword>
<dbReference type="PROSITE" id="PS00237">
    <property type="entry name" value="G_PROTEIN_RECEP_F1_1"/>
    <property type="match status" value="1"/>
</dbReference>
<dbReference type="EMBL" id="UFQT01000110">
    <property type="protein sequence ID" value="SSX20160.1"/>
    <property type="molecule type" value="Genomic_DNA"/>
</dbReference>
<comment type="subcellular location">
    <subcellularLocation>
        <location evidence="1">Cell membrane</location>
        <topology evidence="1">Multi-pass membrane protein</topology>
    </subcellularLocation>
</comment>
<dbReference type="InterPro" id="IPR000276">
    <property type="entry name" value="GPCR_Rhodpsn"/>
</dbReference>
<evidence type="ECO:0000256" key="2">
    <source>
        <dbReference type="ARBA" id="ARBA00010663"/>
    </source>
</evidence>
<keyword evidence="10" id="KW-0325">Glycoprotein</keyword>
<feature type="transmembrane region" description="Helical" evidence="13">
    <location>
        <begin position="213"/>
        <end position="232"/>
    </location>
</feature>
<evidence type="ECO:0000256" key="10">
    <source>
        <dbReference type="ARBA" id="ARBA00023180"/>
    </source>
</evidence>
<feature type="transmembrane region" description="Helical" evidence="13">
    <location>
        <begin position="304"/>
        <end position="326"/>
    </location>
</feature>
<evidence type="ECO:0000256" key="7">
    <source>
        <dbReference type="ARBA" id="ARBA00023136"/>
    </source>
</evidence>
<dbReference type="CDD" id="cd15134">
    <property type="entry name" value="7tmA_capaR"/>
    <property type="match status" value="1"/>
</dbReference>
<proteinExistence type="inferred from homology"/>
<dbReference type="GO" id="GO:0001607">
    <property type="term" value="F:neuromedin U receptor activity"/>
    <property type="evidence" value="ECO:0007669"/>
    <property type="project" value="InterPro"/>
</dbReference>
<evidence type="ECO:0000313" key="15">
    <source>
        <dbReference type="EMBL" id="SSX20160.1"/>
    </source>
</evidence>
<evidence type="ECO:0000256" key="12">
    <source>
        <dbReference type="RuleBase" id="RU000688"/>
    </source>
</evidence>
<evidence type="ECO:0000256" key="3">
    <source>
        <dbReference type="ARBA" id="ARBA00022475"/>
    </source>
</evidence>
<evidence type="ECO:0000256" key="6">
    <source>
        <dbReference type="ARBA" id="ARBA00023040"/>
    </source>
</evidence>
<dbReference type="SUPFAM" id="SSF81321">
    <property type="entry name" value="Family A G protein-coupled receptor-like"/>
    <property type="match status" value="1"/>
</dbReference>
<feature type="transmembrane region" description="Helical" evidence="13">
    <location>
        <begin position="164"/>
        <end position="184"/>
    </location>
</feature>
<dbReference type="Gene3D" id="1.20.1070.10">
    <property type="entry name" value="Rhodopsin 7-helix transmembrane proteins"/>
    <property type="match status" value="1"/>
</dbReference>
<reference evidence="15" key="1">
    <citation type="submission" date="2018-07" db="EMBL/GenBank/DDBJ databases">
        <authorList>
            <person name="Quirk P.G."/>
            <person name="Krulwich T.A."/>
        </authorList>
    </citation>
    <scope>NUCLEOTIDE SEQUENCE</scope>
</reference>
<feature type="transmembrane region" description="Helical" evidence="13">
    <location>
        <begin position="45"/>
        <end position="71"/>
    </location>
</feature>
<feature type="transmembrane region" description="Helical" evidence="13">
    <location>
        <begin position="121"/>
        <end position="143"/>
    </location>
</feature>
<feature type="transmembrane region" description="Helical" evidence="13">
    <location>
        <begin position="83"/>
        <end position="109"/>
    </location>
</feature>
<comment type="similarity">
    <text evidence="2 12">Belongs to the G-protein coupled receptor 1 family.</text>
</comment>
<protein>
    <submittedName>
        <fullName evidence="15">CSON000692 protein</fullName>
    </submittedName>
</protein>
<dbReference type="PRINTS" id="PR00237">
    <property type="entry name" value="GPCRRHODOPSN"/>
</dbReference>
<dbReference type="VEuPathDB" id="VectorBase:CSON000692"/>
<gene>
    <name evidence="15" type="primary">CSON000692</name>
</gene>
<dbReference type="PROSITE" id="PS50262">
    <property type="entry name" value="G_PROTEIN_RECEP_F1_2"/>
    <property type="match status" value="1"/>
</dbReference>
<name>A0A336LQE0_CULSO</name>
<evidence type="ECO:0000256" key="5">
    <source>
        <dbReference type="ARBA" id="ARBA00022989"/>
    </source>
</evidence>
<dbReference type="PANTHER" id="PTHR24243">
    <property type="entry name" value="G-PROTEIN COUPLED RECEPTOR"/>
    <property type="match status" value="1"/>
</dbReference>
<organism evidence="15">
    <name type="scientific">Culicoides sonorensis</name>
    <name type="common">Biting midge</name>
    <dbReference type="NCBI Taxonomy" id="179676"/>
    <lineage>
        <taxon>Eukaryota</taxon>
        <taxon>Metazoa</taxon>
        <taxon>Ecdysozoa</taxon>
        <taxon>Arthropoda</taxon>
        <taxon>Hexapoda</taxon>
        <taxon>Insecta</taxon>
        <taxon>Pterygota</taxon>
        <taxon>Neoptera</taxon>
        <taxon>Endopterygota</taxon>
        <taxon>Diptera</taxon>
        <taxon>Nematocera</taxon>
        <taxon>Chironomoidea</taxon>
        <taxon>Ceratopogonidae</taxon>
        <taxon>Ceratopogoninae</taxon>
        <taxon>Culicoides</taxon>
        <taxon>Monoculicoides</taxon>
    </lineage>
</organism>
<evidence type="ECO:0000256" key="4">
    <source>
        <dbReference type="ARBA" id="ARBA00022692"/>
    </source>
</evidence>
<evidence type="ECO:0000259" key="14">
    <source>
        <dbReference type="PROSITE" id="PS50262"/>
    </source>
</evidence>
<dbReference type="PANTHER" id="PTHR24243:SF208">
    <property type="entry name" value="PYROKININ-1 RECEPTOR"/>
    <property type="match status" value="1"/>
</dbReference>
<evidence type="ECO:0000256" key="13">
    <source>
        <dbReference type="SAM" id="Phobius"/>
    </source>
</evidence>
<accession>A0A336LQE0</accession>
<dbReference type="OMA" id="MERISWK"/>
<keyword evidence="9 12" id="KW-0675">Receptor</keyword>
<feature type="domain" description="G-protein coupled receptors family 1 profile" evidence="14">
    <location>
        <begin position="63"/>
        <end position="327"/>
    </location>
</feature>
<dbReference type="AlphaFoldDB" id="A0A336LQE0"/>
<evidence type="ECO:0000256" key="11">
    <source>
        <dbReference type="ARBA" id="ARBA00023224"/>
    </source>
</evidence>
<dbReference type="GO" id="GO:0005886">
    <property type="term" value="C:plasma membrane"/>
    <property type="evidence" value="ECO:0007669"/>
    <property type="project" value="UniProtKB-SubCell"/>
</dbReference>
<dbReference type="Pfam" id="PF00001">
    <property type="entry name" value="7tm_1"/>
    <property type="match status" value="1"/>
</dbReference>